<comment type="similarity">
    <text evidence="8">Belongs to the thioester dehydratase family. FabZ subfamily.</text>
</comment>
<evidence type="ECO:0000256" key="1">
    <source>
        <dbReference type="ARBA" id="ARBA00004496"/>
    </source>
</evidence>
<keyword evidence="5 8" id="KW-0443">Lipid metabolism</keyword>
<dbReference type="HOGENOM" id="CLU_078912_1_0_7"/>
<dbReference type="AlphaFoldDB" id="W4LYU8"/>
<dbReference type="SUPFAM" id="SSF54637">
    <property type="entry name" value="Thioesterase/thiol ester dehydrase-isomerase"/>
    <property type="match status" value="1"/>
</dbReference>
<dbReference type="NCBIfam" id="TIGR01750">
    <property type="entry name" value="fabZ"/>
    <property type="match status" value="1"/>
</dbReference>
<dbReference type="NCBIfam" id="NF000582">
    <property type="entry name" value="PRK00006.1"/>
    <property type="match status" value="1"/>
</dbReference>
<dbReference type="HAMAP" id="MF_00406">
    <property type="entry name" value="FabZ"/>
    <property type="match status" value="1"/>
</dbReference>
<dbReference type="GO" id="GO:0009245">
    <property type="term" value="P:lipid A biosynthetic process"/>
    <property type="evidence" value="ECO:0007669"/>
    <property type="project" value="UniProtKB-UniRule"/>
</dbReference>
<keyword evidence="4 8" id="KW-0441">Lipid A biosynthesis</keyword>
<dbReference type="GO" id="GO:0006633">
    <property type="term" value="P:fatty acid biosynthetic process"/>
    <property type="evidence" value="ECO:0007669"/>
    <property type="project" value="UniProtKB-UniRule"/>
</dbReference>
<proteinExistence type="inferred from homology"/>
<gene>
    <name evidence="8" type="primary">fabZ</name>
    <name evidence="9" type="ORF">ETSY1_01235</name>
</gene>
<evidence type="ECO:0000256" key="5">
    <source>
        <dbReference type="ARBA" id="ARBA00023098"/>
    </source>
</evidence>
<dbReference type="GO" id="GO:0016020">
    <property type="term" value="C:membrane"/>
    <property type="evidence" value="ECO:0007669"/>
    <property type="project" value="GOC"/>
</dbReference>
<sequence length="155" mass="17809">MIALGPEEIMALLPHRYPFLLVDRVVEVVRNEYAIGLKNVTLNEPFFQGHFPDYRVMPGVLVIESMAQVGGVLVYYSHDGSPLDKLPLFTHIDRCRFRRQVIPGDQLRLHVEIMRRRGPVWRFRGRAYVDDVLAAEAELQAVLKDRAPEELQEGS</sequence>
<dbReference type="PANTHER" id="PTHR30272:SF1">
    <property type="entry name" value="3-HYDROXYACYL-[ACYL-CARRIER-PROTEIN] DEHYDRATASE"/>
    <property type="match status" value="1"/>
</dbReference>
<dbReference type="FunFam" id="3.10.129.10:FF:000001">
    <property type="entry name" value="3-hydroxyacyl-[acyl-carrier-protein] dehydratase FabZ"/>
    <property type="match status" value="1"/>
</dbReference>
<dbReference type="GO" id="GO:0019171">
    <property type="term" value="F:(3R)-hydroxyacyl-[acyl-carrier-protein] dehydratase activity"/>
    <property type="evidence" value="ECO:0007669"/>
    <property type="project" value="UniProtKB-EC"/>
</dbReference>
<dbReference type="InterPro" id="IPR029069">
    <property type="entry name" value="HotDog_dom_sf"/>
</dbReference>
<dbReference type="GO" id="GO:0005737">
    <property type="term" value="C:cytoplasm"/>
    <property type="evidence" value="ECO:0007669"/>
    <property type="project" value="UniProtKB-SubCell"/>
</dbReference>
<evidence type="ECO:0000313" key="9">
    <source>
        <dbReference type="EMBL" id="ETX03110.1"/>
    </source>
</evidence>
<dbReference type="EC" id="4.2.1.59" evidence="8"/>
<organism evidence="9 10">
    <name type="scientific">Entotheonella factor</name>
    <dbReference type="NCBI Taxonomy" id="1429438"/>
    <lineage>
        <taxon>Bacteria</taxon>
        <taxon>Pseudomonadati</taxon>
        <taxon>Nitrospinota/Tectimicrobiota group</taxon>
        <taxon>Candidatus Tectimicrobiota</taxon>
        <taxon>Candidatus Entotheonellia</taxon>
        <taxon>Candidatus Entotheonellales</taxon>
        <taxon>Candidatus Entotheonellaceae</taxon>
        <taxon>Candidatus Entotheonella</taxon>
    </lineage>
</organism>
<comment type="catalytic activity">
    <reaction evidence="8">
        <text>a (3R)-hydroxyacyl-[ACP] = a (2E)-enoyl-[ACP] + H2O</text>
        <dbReference type="Rhea" id="RHEA:13097"/>
        <dbReference type="Rhea" id="RHEA-COMP:9925"/>
        <dbReference type="Rhea" id="RHEA-COMP:9945"/>
        <dbReference type="ChEBI" id="CHEBI:15377"/>
        <dbReference type="ChEBI" id="CHEBI:78784"/>
        <dbReference type="ChEBI" id="CHEBI:78827"/>
        <dbReference type="EC" id="4.2.1.59"/>
    </reaction>
</comment>
<keyword evidence="3 8" id="KW-0444">Lipid biosynthesis</keyword>
<name>W4LYU8_ENTF1</name>
<dbReference type="CDD" id="cd01288">
    <property type="entry name" value="FabZ"/>
    <property type="match status" value="1"/>
</dbReference>
<dbReference type="Proteomes" id="UP000019141">
    <property type="component" value="Unassembled WGS sequence"/>
</dbReference>
<evidence type="ECO:0000256" key="6">
    <source>
        <dbReference type="ARBA" id="ARBA00023239"/>
    </source>
</evidence>
<keyword evidence="2 8" id="KW-0963">Cytoplasm</keyword>
<dbReference type="Gene3D" id="3.10.129.10">
    <property type="entry name" value="Hotdog Thioesterase"/>
    <property type="match status" value="1"/>
</dbReference>
<comment type="subcellular location">
    <subcellularLocation>
        <location evidence="1 8">Cytoplasm</location>
    </subcellularLocation>
</comment>
<evidence type="ECO:0000256" key="3">
    <source>
        <dbReference type="ARBA" id="ARBA00022516"/>
    </source>
</evidence>
<evidence type="ECO:0000256" key="7">
    <source>
        <dbReference type="ARBA" id="ARBA00025049"/>
    </source>
</evidence>
<feature type="active site" evidence="8">
    <location>
        <position position="50"/>
    </location>
</feature>
<accession>W4LYU8</accession>
<dbReference type="PANTHER" id="PTHR30272">
    <property type="entry name" value="3-HYDROXYACYL-[ACYL-CARRIER-PROTEIN] DEHYDRATASE"/>
    <property type="match status" value="1"/>
</dbReference>
<dbReference type="Pfam" id="PF07977">
    <property type="entry name" value="FabA"/>
    <property type="match status" value="1"/>
</dbReference>
<comment type="function">
    <text evidence="7 8">Involved in unsaturated fatty acids biosynthesis. Catalyzes the dehydration of short chain beta-hydroxyacyl-ACPs and long chain saturated and unsaturated beta-hydroxyacyl-ACPs.</text>
</comment>
<protein>
    <recommendedName>
        <fullName evidence="8">3-hydroxyacyl-[acyl-carrier-protein] dehydratase FabZ</fullName>
        <ecNumber evidence="8">4.2.1.59</ecNumber>
    </recommendedName>
    <alternativeName>
        <fullName evidence="8">(3R)-hydroxymyristoyl-[acyl-carrier-protein] dehydratase</fullName>
        <shortName evidence="8">(3R)-hydroxymyristoyl-ACP dehydrase</shortName>
    </alternativeName>
    <alternativeName>
        <fullName evidence="8">Beta-hydroxyacyl-ACP dehydratase</fullName>
    </alternativeName>
</protein>
<evidence type="ECO:0000256" key="4">
    <source>
        <dbReference type="ARBA" id="ARBA00022556"/>
    </source>
</evidence>
<evidence type="ECO:0000313" key="10">
    <source>
        <dbReference type="Proteomes" id="UP000019141"/>
    </source>
</evidence>
<comment type="caution">
    <text evidence="9">The sequence shown here is derived from an EMBL/GenBank/DDBJ whole genome shotgun (WGS) entry which is preliminary data.</text>
</comment>
<evidence type="ECO:0000256" key="8">
    <source>
        <dbReference type="HAMAP-Rule" id="MF_00406"/>
    </source>
</evidence>
<reference evidence="9 10" key="1">
    <citation type="journal article" date="2014" name="Nature">
        <title>An environmental bacterial taxon with a large and distinct metabolic repertoire.</title>
        <authorList>
            <person name="Wilson M.C."/>
            <person name="Mori T."/>
            <person name="Ruckert C."/>
            <person name="Uria A.R."/>
            <person name="Helf M.J."/>
            <person name="Takada K."/>
            <person name="Gernert C."/>
            <person name="Steffens U.A."/>
            <person name="Heycke N."/>
            <person name="Schmitt S."/>
            <person name="Rinke C."/>
            <person name="Helfrich E.J."/>
            <person name="Brachmann A.O."/>
            <person name="Gurgui C."/>
            <person name="Wakimoto T."/>
            <person name="Kracht M."/>
            <person name="Crusemann M."/>
            <person name="Hentschel U."/>
            <person name="Abe I."/>
            <person name="Matsunaga S."/>
            <person name="Kalinowski J."/>
            <person name="Takeyama H."/>
            <person name="Piel J."/>
        </authorList>
    </citation>
    <scope>NUCLEOTIDE SEQUENCE [LARGE SCALE GENOMIC DNA]</scope>
    <source>
        <strain evidence="10">TSY1</strain>
    </source>
</reference>
<dbReference type="PATRIC" id="fig|1429438.4.peg.433"/>
<keyword evidence="10" id="KW-1185">Reference proteome</keyword>
<dbReference type="InterPro" id="IPR013114">
    <property type="entry name" value="FabA_FabZ"/>
</dbReference>
<evidence type="ECO:0000256" key="2">
    <source>
        <dbReference type="ARBA" id="ARBA00022490"/>
    </source>
</evidence>
<dbReference type="InterPro" id="IPR010084">
    <property type="entry name" value="FabZ"/>
</dbReference>
<dbReference type="EMBL" id="AZHW01000077">
    <property type="protein sequence ID" value="ETX03110.1"/>
    <property type="molecule type" value="Genomic_DNA"/>
</dbReference>
<keyword evidence="6 8" id="KW-0456">Lyase</keyword>